<dbReference type="EMBL" id="CAUYUJ010020503">
    <property type="protein sequence ID" value="CAK0898747.1"/>
    <property type="molecule type" value="Genomic_DNA"/>
</dbReference>
<reference evidence="1" key="1">
    <citation type="submission" date="2023-10" db="EMBL/GenBank/DDBJ databases">
        <authorList>
            <person name="Chen Y."/>
            <person name="Shah S."/>
            <person name="Dougan E. K."/>
            <person name="Thang M."/>
            <person name="Chan C."/>
        </authorList>
    </citation>
    <scope>NUCLEOTIDE SEQUENCE [LARGE SCALE GENOMIC DNA]</scope>
</reference>
<keyword evidence="2" id="KW-1185">Reference proteome</keyword>
<dbReference type="Gene3D" id="1.25.40.20">
    <property type="entry name" value="Ankyrin repeat-containing domain"/>
    <property type="match status" value="1"/>
</dbReference>
<accession>A0ABN9XL61</accession>
<gene>
    <name evidence="1" type="ORF">PCOR1329_LOCUS76465</name>
</gene>
<organism evidence="1 2">
    <name type="scientific">Prorocentrum cordatum</name>
    <dbReference type="NCBI Taxonomy" id="2364126"/>
    <lineage>
        <taxon>Eukaryota</taxon>
        <taxon>Sar</taxon>
        <taxon>Alveolata</taxon>
        <taxon>Dinophyceae</taxon>
        <taxon>Prorocentrales</taxon>
        <taxon>Prorocentraceae</taxon>
        <taxon>Prorocentrum</taxon>
    </lineage>
</organism>
<evidence type="ECO:0000313" key="2">
    <source>
        <dbReference type="Proteomes" id="UP001189429"/>
    </source>
</evidence>
<dbReference type="Proteomes" id="UP001189429">
    <property type="component" value="Unassembled WGS sequence"/>
</dbReference>
<sequence length="143" mass="15289">MSAGARPDAPDFSGQTAMFYAVQGSSSLPSCSEACRLLLEGRADPEREDLKGLTPVALALRLGSPCAALLAAYSATERARVAQTTPAVVPCPRAVLRLGVRSFRADCLLPAVCLDVIRQLVPRESRMPPHDVQYFSTLAIFAE</sequence>
<comment type="caution">
    <text evidence="1">The sequence shown here is derived from an EMBL/GenBank/DDBJ whole genome shotgun (WGS) entry which is preliminary data.</text>
</comment>
<evidence type="ECO:0000313" key="1">
    <source>
        <dbReference type="EMBL" id="CAK0898747.1"/>
    </source>
</evidence>
<protein>
    <submittedName>
        <fullName evidence="1">Uncharacterized protein</fullName>
    </submittedName>
</protein>
<dbReference type="InterPro" id="IPR036770">
    <property type="entry name" value="Ankyrin_rpt-contain_sf"/>
</dbReference>
<name>A0ABN9XL61_9DINO</name>
<proteinExistence type="predicted"/>
<dbReference type="SUPFAM" id="SSF48403">
    <property type="entry name" value="Ankyrin repeat"/>
    <property type="match status" value="1"/>
</dbReference>